<protein>
    <submittedName>
        <fullName evidence="1">Uncharacterized protein</fullName>
    </submittedName>
</protein>
<name>A0A9Q5B1E6_PSEFR</name>
<dbReference type="EMBL" id="JAAQYX010000006">
    <property type="protein sequence ID" value="NNB48976.1"/>
    <property type="molecule type" value="Genomic_DNA"/>
</dbReference>
<dbReference type="RefSeq" id="WP_095040181.1">
    <property type="nucleotide sequence ID" value="NZ_JAAEBQ010000007.1"/>
</dbReference>
<evidence type="ECO:0000313" key="1">
    <source>
        <dbReference type="EMBL" id="NNB48976.1"/>
    </source>
</evidence>
<gene>
    <name evidence="1" type="ORF">HBN89_06755</name>
</gene>
<reference evidence="1 2" key="1">
    <citation type="journal article" date="2020" name="Front. Microbiol.">
        <title>Genetic Organization of the aprX-lipA2 Operon Affects the Proteolytic Potential of Pseudomonas Species in Milk.</title>
        <authorList>
            <person name="Maier C."/>
            <person name="Huptas C."/>
            <person name="von Neubeck M."/>
            <person name="Scherer S."/>
            <person name="Wenning M."/>
            <person name="Lucking G."/>
        </authorList>
    </citation>
    <scope>NUCLEOTIDE SEQUENCE [LARGE SCALE GENOMIC DNA]</scope>
    <source>
        <strain evidence="1 2">WS 5094</strain>
    </source>
</reference>
<evidence type="ECO:0000313" key="2">
    <source>
        <dbReference type="Proteomes" id="UP000564604"/>
    </source>
</evidence>
<dbReference type="AlphaFoldDB" id="A0A9Q5B1E6"/>
<comment type="caution">
    <text evidence="1">The sequence shown here is derived from an EMBL/GenBank/DDBJ whole genome shotgun (WGS) entry which is preliminary data.</text>
</comment>
<proteinExistence type="predicted"/>
<sequence length="170" mass="18965">MYSPNTVPIVGRDFAFKAALAVQEQEGVKNVDFRNALRFLDVLTRQGRLLNEGEREAVVHQIAAHLCRCGLYRPLVVFAQYNRALTQVVRSIACTQDDVLKAADVIRYLFSVLAKAKSQGVCLYDTGDTSDVSLFVRREFQRGSKWTGLYGYGGAAVIRLAHGKPPSTYY</sequence>
<organism evidence="1 2">
    <name type="scientific">Pseudomonas fragi</name>
    <dbReference type="NCBI Taxonomy" id="296"/>
    <lineage>
        <taxon>Bacteria</taxon>
        <taxon>Pseudomonadati</taxon>
        <taxon>Pseudomonadota</taxon>
        <taxon>Gammaproteobacteria</taxon>
        <taxon>Pseudomonadales</taxon>
        <taxon>Pseudomonadaceae</taxon>
        <taxon>Pseudomonas</taxon>
    </lineage>
</organism>
<accession>A0A9Q5B1E6</accession>
<dbReference type="Proteomes" id="UP000564604">
    <property type="component" value="Unassembled WGS sequence"/>
</dbReference>